<dbReference type="InterPro" id="IPR036844">
    <property type="entry name" value="Hint_dom_sf"/>
</dbReference>
<feature type="domain" description="Hedgehog/Intein (Hint)" evidence="1">
    <location>
        <begin position="474"/>
        <end position="553"/>
    </location>
</feature>
<dbReference type="InterPro" id="IPR005046">
    <property type="entry name" value="DUF285"/>
</dbReference>
<dbReference type="Pfam" id="PF03382">
    <property type="entry name" value="DUF285"/>
    <property type="match status" value="3"/>
</dbReference>
<dbReference type="InterPro" id="IPR028992">
    <property type="entry name" value="Hedgehog/Intein_dom"/>
</dbReference>
<dbReference type="NCBIfam" id="TIGR02167">
    <property type="entry name" value="Liste_lipo_26"/>
    <property type="match status" value="3"/>
</dbReference>
<protein>
    <recommendedName>
        <fullName evidence="1">Hedgehog/Intein (Hint) domain-containing protein</fullName>
    </recommendedName>
</protein>
<dbReference type="InterPro" id="IPR011889">
    <property type="entry name" value="Liste_lipo_26"/>
</dbReference>
<evidence type="ECO:0000313" key="2">
    <source>
        <dbReference type="EMBL" id="QHT89177.1"/>
    </source>
</evidence>
<dbReference type="EMBL" id="MN740136">
    <property type="protein sequence ID" value="QHT89177.1"/>
    <property type="molecule type" value="Genomic_DNA"/>
</dbReference>
<dbReference type="Pfam" id="PF13403">
    <property type="entry name" value="Hint_2"/>
    <property type="match status" value="1"/>
</dbReference>
<dbReference type="AlphaFoldDB" id="A0A6C0I9W3"/>
<organism evidence="2">
    <name type="scientific">viral metagenome</name>
    <dbReference type="NCBI Taxonomy" id="1070528"/>
    <lineage>
        <taxon>unclassified sequences</taxon>
        <taxon>metagenomes</taxon>
        <taxon>organismal metagenomes</taxon>
    </lineage>
</organism>
<evidence type="ECO:0000259" key="1">
    <source>
        <dbReference type="Pfam" id="PF13403"/>
    </source>
</evidence>
<dbReference type="SUPFAM" id="SSF51294">
    <property type="entry name" value="Hedgehog/intein (Hint) domain"/>
    <property type="match status" value="1"/>
</dbReference>
<name>A0A6C0I9W3_9ZZZZ</name>
<proteinExistence type="predicted"/>
<sequence length="635" mass="72597">MTTIIKLKFIITGDDMPPYEVKLPITGSSLHVTVNWGDSVINNSLQHVFGTTGTYTVTVTLDSGTYTHFGKNVEGELWDGLDLLTEVIEWGPGFKSFKYAFYGCIQLTNVPNYLPTGLTDTSYMFYDCVVFNDNSISSWNTGNVKDMEGMFYMTNSHGQVPAFNVDLSTWNVSSVTNMNQMFFGCTNFNQSVSNWNVSNVTGMREIFADCKKFNNGDLPGQSNHSLNNWVLTNLEGSSNFFSGCESFNQDVNWTFGDKITFFMGMFARTKLFNRNLNYWVFPPSLKNISYMFEKAEGFNNGEPPGESNSPLMWNTQNIKYTVHLFKETKAFNQPLPWNTQNVTNMSCMFNRNISFNQPLNDWDVSNVTEMEFMFSNAKKFNQSLANWNITSLIPEVLYINLDDIPIYSMTDMLNNCGMDIDNYNNTLQGWSQQNFKHGLHLGAKGLYYTNKVAHDILTNKYGWIITGDTFTEPVCYSRGTKILCDTGYIPVEELEPGTLVKTHGHGYREVELMGKGSFRNDQSNWKRCMYRLPKKGSMTDDLIVTGGHGILKQRLSSLEIERDRYWYSKCGKHAKIDNMYLVRAGKSPEFKKVTTDDVYEYYHFSLKGPSNRRYPVWANGVLTESAFKKDIKEII</sequence>
<accession>A0A6C0I9W3</accession>
<reference evidence="2" key="1">
    <citation type="journal article" date="2020" name="Nature">
        <title>Giant virus diversity and host interactions through global metagenomics.</title>
        <authorList>
            <person name="Schulz F."/>
            <person name="Roux S."/>
            <person name="Paez-Espino D."/>
            <person name="Jungbluth S."/>
            <person name="Walsh D.A."/>
            <person name="Denef V.J."/>
            <person name="McMahon K.D."/>
            <person name="Konstantinidis K.T."/>
            <person name="Eloe-Fadrosh E.A."/>
            <person name="Kyrpides N.C."/>
            <person name="Woyke T."/>
        </authorList>
    </citation>
    <scope>NUCLEOTIDE SEQUENCE</scope>
    <source>
        <strain evidence="2">GVMAG-M-3300023184-53</strain>
    </source>
</reference>